<dbReference type="PIRSF" id="PIRSF029288">
    <property type="entry name" value="SciE_ImpE"/>
    <property type="match status" value="1"/>
</dbReference>
<sequence>MQTLYQQLASASLADTLTRLENDIKSQPANADLRAAFVQLLCLAGNWGRALIQLKSWLALKPQAKPTITLLEQAIAGEQQRIEVMAGRARPNMPDTQWPWLAPLLAALSARDAEAAGAQRAAAFEEAELNPGELRSQDGAHRFDWLMDGDARLGPVCEIIVNGRYFWLPFSAIAEMRFQAPASVTDLVWRHTSVRLVDGTEQVCQIPARYPLTEDAEERFLLARATEWQAINGAGEQYLGLGQKVWLNDGDEFPLLSLESLTFGTDEDGHE</sequence>
<reference evidence="1 2" key="1">
    <citation type="submission" date="2018-04" db="EMBL/GenBank/DDBJ databases">
        <title>Brenneria corticis sp.nov.</title>
        <authorList>
            <person name="Li Y."/>
        </authorList>
    </citation>
    <scope>NUCLEOTIDE SEQUENCE [LARGE SCALE GENOMIC DNA]</scope>
    <source>
        <strain evidence="1 2">CFCC 11842</strain>
    </source>
</reference>
<organism evidence="1 2">
    <name type="scientific">Brenneria corticis</name>
    <dbReference type="NCBI Taxonomy" id="2173106"/>
    <lineage>
        <taxon>Bacteria</taxon>
        <taxon>Pseudomonadati</taxon>
        <taxon>Pseudomonadota</taxon>
        <taxon>Gammaproteobacteria</taxon>
        <taxon>Enterobacterales</taxon>
        <taxon>Pectobacteriaceae</taxon>
        <taxon>Brenneria</taxon>
    </lineage>
</organism>
<keyword evidence="2" id="KW-1185">Reference proteome</keyword>
<dbReference type="InterPro" id="IPR009211">
    <property type="entry name" value="TagJ"/>
</dbReference>
<dbReference type="Proteomes" id="UP000296159">
    <property type="component" value="Unassembled WGS sequence"/>
</dbReference>
<evidence type="ECO:0000313" key="2">
    <source>
        <dbReference type="Proteomes" id="UP000296159"/>
    </source>
</evidence>
<protein>
    <submittedName>
        <fullName evidence="1">Protein of avirulence locus ImpE</fullName>
    </submittedName>
</protein>
<dbReference type="EMBL" id="QDKH01000040">
    <property type="protein sequence ID" value="PWC10129.1"/>
    <property type="molecule type" value="Genomic_DNA"/>
</dbReference>
<evidence type="ECO:0000313" key="1">
    <source>
        <dbReference type="EMBL" id="PWC10129.1"/>
    </source>
</evidence>
<comment type="caution">
    <text evidence="1">The sequence shown here is derived from an EMBL/GenBank/DDBJ whole genome shotgun (WGS) entry which is preliminary data.</text>
</comment>
<proteinExistence type="predicted"/>
<dbReference type="Pfam" id="PF07024">
    <property type="entry name" value="ImpE"/>
    <property type="match status" value="1"/>
</dbReference>
<dbReference type="SUPFAM" id="SSF144059">
    <property type="entry name" value="ImpE-like"/>
    <property type="match status" value="1"/>
</dbReference>
<gene>
    <name evidence="1" type="ORF">DDT56_22555</name>
</gene>
<dbReference type="InterPro" id="IPR011990">
    <property type="entry name" value="TPR-like_helical_dom_sf"/>
</dbReference>
<accession>A0A2U1TL89</accession>
<name>A0A2U1TL89_9GAMM</name>
<dbReference type="Gene3D" id="1.25.40.10">
    <property type="entry name" value="Tetratricopeptide repeat domain"/>
    <property type="match status" value="1"/>
</dbReference>
<dbReference type="AlphaFoldDB" id="A0A2U1TL89"/>
<dbReference type="RefSeq" id="WP_136168611.1">
    <property type="nucleotide sequence ID" value="NZ_KZ819102.1"/>
</dbReference>